<evidence type="ECO:0000259" key="1">
    <source>
        <dbReference type="SMART" id="SM00225"/>
    </source>
</evidence>
<dbReference type="CDD" id="cd18186">
    <property type="entry name" value="BTB_POZ_ZBTB_KLHL-like"/>
    <property type="match status" value="1"/>
</dbReference>
<dbReference type="PANTHER" id="PTHR22744:SF14">
    <property type="entry name" value="BTB DOMAIN-CONTAINING PROTEIN-RELATED"/>
    <property type="match status" value="1"/>
</dbReference>
<dbReference type="AlphaFoldDB" id="A0A914H0R6"/>
<dbReference type="InterPro" id="IPR011333">
    <property type="entry name" value="SKP1/BTB/POZ_sf"/>
</dbReference>
<accession>A0A914H0R6</accession>
<dbReference type="SMART" id="SM00225">
    <property type="entry name" value="BTB"/>
    <property type="match status" value="1"/>
</dbReference>
<dbReference type="Pfam" id="PF00651">
    <property type="entry name" value="BTB"/>
    <property type="match status" value="1"/>
</dbReference>
<dbReference type="PANTHER" id="PTHR22744">
    <property type="entry name" value="HELIX LOOP HELIX PROTEIN 21-RELATED"/>
    <property type="match status" value="1"/>
</dbReference>
<keyword evidence="2" id="KW-1185">Reference proteome</keyword>
<reference evidence="3" key="1">
    <citation type="submission" date="2022-11" db="UniProtKB">
        <authorList>
            <consortium name="WormBaseParasite"/>
        </authorList>
    </citation>
    <scope>IDENTIFICATION</scope>
</reference>
<dbReference type="SUPFAM" id="SSF54695">
    <property type="entry name" value="POZ domain"/>
    <property type="match status" value="1"/>
</dbReference>
<dbReference type="InterPro" id="IPR000210">
    <property type="entry name" value="BTB/POZ_dom"/>
</dbReference>
<protein>
    <submittedName>
        <fullName evidence="3">BTB domain-containing protein</fullName>
    </submittedName>
</protein>
<sequence length="295" mass="33989">MEENIFDEYDIVDEKSITDITFDIHINGTNRILDASSAFCDRTSFNKLVFKTVRGDYPRKKLQIKDVGGSVSESKNAQQPLAQIIRCIRKHEIEKKITLNKGGSAEVDAGDDWSYDDCSIVLRILKKREHIENPCPPLSSPDDDLTVHIDDRQVTVSAHWLMAVSPVVHRMLSVEMKEKQQRSLNLDGLDINMEQFNGFLEAISIKGLHTPILPNPQNVLSLLKLADYFQVDWLKERCDTHLINCLEIPLIDRFFLVEPYQLTKLKQFFLRFASSEASSCPRFLCELFQRLFEKK</sequence>
<dbReference type="Gene3D" id="3.30.710.10">
    <property type="entry name" value="Potassium Channel Kv1.1, Chain A"/>
    <property type="match status" value="1"/>
</dbReference>
<evidence type="ECO:0000313" key="3">
    <source>
        <dbReference type="WBParaSite" id="Gr19_v10_g12561.t1"/>
    </source>
</evidence>
<feature type="domain" description="BTB" evidence="1">
    <location>
        <begin position="143"/>
        <end position="246"/>
    </location>
</feature>
<name>A0A914H0R6_GLORO</name>
<dbReference type="WBParaSite" id="Gr19_v10_g12561.t1">
    <property type="protein sequence ID" value="Gr19_v10_g12561.t1"/>
    <property type="gene ID" value="Gr19_v10_g12561"/>
</dbReference>
<proteinExistence type="predicted"/>
<dbReference type="Proteomes" id="UP000887572">
    <property type="component" value="Unplaced"/>
</dbReference>
<evidence type="ECO:0000313" key="2">
    <source>
        <dbReference type="Proteomes" id="UP000887572"/>
    </source>
</evidence>
<organism evidence="2 3">
    <name type="scientific">Globodera rostochiensis</name>
    <name type="common">Golden nematode worm</name>
    <name type="synonym">Heterodera rostochiensis</name>
    <dbReference type="NCBI Taxonomy" id="31243"/>
    <lineage>
        <taxon>Eukaryota</taxon>
        <taxon>Metazoa</taxon>
        <taxon>Ecdysozoa</taxon>
        <taxon>Nematoda</taxon>
        <taxon>Chromadorea</taxon>
        <taxon>Rhabditida</taxon>
        <taxon>Tylenchina</taxon>
        <taxon>Tylenchomorpha</taxon>
        <taxon>Tylenchoidea</taxon>
        <taxon>Heteroderidae</taxon>
        <taxon>Heteroderinae</taxon>
        <taxon>Globodera</taxon>
    </lineage>
</organism>